<name>A0A9Q5X4R1_BACTU</name>
<proteinExistence type="predicted"/>
<dbReference type="SUPFAM" id="SSF52540">
    <property type="entry name" value="P-loop containing nucleoside triphosphate hydrolases"/>
    <property type="match status" value="1"/>
</dbReference>
<evidence type="ECO:0000313" key="17">
    <source>
        <dbReference type="EMBL" id="OTX50977.1"/>
    </source>
</evidence>
<dbReference type="GO" id="GO:0005524">
    <property type="term" value="F:ATP binding"/>
    <property type="evidence" value="ECO:0007669"/>
    <property type="project" value="UniProtKB-KW"/>
</dbReference>
<evidence type="ECO:0000256" key="1">
    <source>
        <dbReference type="ARBA" id="ARBA00004651"/>
    </source>
</evidence>
<evidence type="ECO:0000256" key="9">
    <source>
        <dbReference type="ARBA" id="ARBA00022840"/>
    </source>
</evidence>
<comment type="subcellular location">
    <subcellularLocation>
        <location evidence="1">Cell membrane</location>
        <topology evidence="1">Multi-pass membrane protein</topology>
    </subcellularLocation>
</comment>
<dbReference type="CDD" id="cd02418">
    <property type="entry name" value="Peptidase_C39B"/>
    <property type="match status" value="1"/>
</dbReference>
<organism evidence="17 18">
    <name type="scientific">Bacillus thuringiensis serovar sooncheon</name>
    <dbReference type="NCBI Taxonomy" id="180891"/>
    <lineage>
        <taxon>Bacteria</taxon>
        <taxon>Bacillati</taxon>
        <taxon>Bacillota</taxon>
        <taxon>Bacilli</taxon>
        <taxon>Bacillales</taxon>
        <taxon>Bacillaceae</taxon>
        <taxon>Bacillus</taxon>
        <taxon>Bacillus cereus group</taxon>
    </lineage>
</organism>
<evidence type="ECO:0000256" key="8">
    <source>
        <dbReference type="ARBA" id="ARBA00022807"/>
    </source>
</evidence>
<evidence type="ECO:0000256" key="12">
    <source>
        <dbReference type="ARBA" id="ARBA00023136"/>
    </source>
</evidence>
<evidence type="ECO:0000256" key="11">
    <source>
        <dbReference type="ARBA" id="ARBA00022989"/>
    </source>
</evidence>
<feature type="transmembrane region" description="Helical" evidence="13">
    <location>
        <begin position="388"/>
        <end position="408"/>
    </location>
</feature>
<evidence type="ECO:0000256" key="10">
    <source>
        <dbReference type="ARBA" id="ARBA00022967"/>
    </source>
</evidence>
<dbReference type="InterPro" id="IPR003593">
    <property type="entry name" value="AAA+_ATPase"/>
</dbReference>
<keyword evidence="7" id="KW-0378">Hydrolase</keyword>
<keyword evidence="4" id="KW-0645">Protease</keyword>
<dbReference type="Gene3D" id="1.20.1560.10">
    <property type="entry name" value="ABC transporter type 1, transmembrane domain"/>
    <property type="match status" value="1"/>
</dbReference>
<dbReference type="AlphaFoldDB" id="A0A9Q5X4R1"/>
<dbReference type="PROSITE" id="PS50893">
    <property type="entry name" value="ABC_TRANSPORTER_2"/>
    <property type="match status" value="1"/>
</dbReference>
<evidence type="ECO:0000313" key="18">
    <source>
        <dbReference type="Proteomes" id="UP000194733"/>
    </source>
</evidence>
<dbReference type="PROSITE" id="PS00211">
    <property type="entry name" value="ABC_TRANSPORTER_1"/>
    <property type="match status" value="1"/>
</dbReference>
<dbReference type="GO" id="GO:0005886">
    <property type="term" value="C:plasma membrane"/>
    <property type="evidence" value="ECO:0007669"/>
    <property type="project" value="UniProtKB-SubCell"/>
</dbReference>
<keyword evidence="10" id="KW-1278">Translocase</keyword>
<dbReference type="InterPro" id="IPR003439">
    <property type="entry name" value="ABC_transporter-like_ATP-bd"/>
</dbReference>
<dbReference type="PROSITE" id="PS50990">
    <property type="entry name" value="PEPTIDASE_C39"/>
    <property type="match status" value="1"/>
</dbReference>
<keyword evidence="3" id="KW-1003">Cell membrane</keyword>
<feature type="domain" description="ABC transmembrane type-1" evidence="15">
    <location>
        <begin position="166"/>
        <end position="445"/>
    </location>
</feature>
<evidence type="ECO:0000256" key="7">
    <source>
        <dbReference type="ARBA" id="ARBA00022801"/>
    </source>
</evidence>
<dbReference type="PANTHER" id="PTHR43394:SF1">
    <property type="entry name" value="ATP-BINDING CASSETTE SUB-FAMILY B MEMBER 10, MITOCHONDRIAL"/>
    <property type="match status" value="1"/>
</dbReference>
<dbReference type="GO" id="GO:0015421">
    <property type="term" value="F:ABC-type oligopeptide transporter activity"/>
    <property type="evidence" value="ECO:0007669"/>
    <property type="project" value="TreeGrafter"/>
</dbReference>
<evidence type="ECO:0000259" key="16">
    <source>
        <dbReference type="PROSITE" id="PS50990"/>
    </source>
</evidence>
<dbReference type="GO" id="GO:0016887">
    <property type="term" value="F:ATP hydrolysis activity"/>
    <property type="evidence" value="ECO:0007669"/>
    <property type="project" value="InterPro"/>
</dbReference>
<dbReference type="InterPro" id="IPR005074">
    <property type="entry name" value="Peptidase_C39"/>
</dbReference>
<dbReference type="InterPro" id="IPR005897">
    <property type="entry name" value="Pept_C39_ABC_bacteriocin"/>
</dbReference>
<keyword evidence="9" id="KW-0067">ATP-binding</keyword>
<dbReference type="InterPro" id="IPR017871">
    <property type="entry name" value="ABC_transporter-like_CS"/>
</dbReference>
<evidence type="ECO:0000256" key="2">
    <source>
        <dbReference type="ARBA" id="ARBA00022448"/>
    </source>
</evidence>
<feature type="transmembrane region" description="Helical" evidence="13">
    <location>
        <begin position="302"/>
        <end position="320"/>
    </location>
</feature>
<comment type="caution">
    <text evidence="17">The sequence shown here is derived from an EMBL/GenBank/DDBJ whole genome shotgun (WGS) entry which is preliminary data.</text>
</comment>
<evidence type="ECO:0000259" key="15">
    <source>
        <dbReference type="PROSITE" id="PS50929"/>
    </source>
</evidence>
<evidence type="ECO:0000256" key="6">
    <source>
        <dbReference type="ARBA" id="ARBA00022741"/>
    </source>
</evidence>
<keyword evidence="5 13" id="KW-0812">Transmembrane</keyword>
<dbReference type="InterPro" id="IPR011527">
    <property type="entry name" value="ABC1_TM_dom"/>
</dbReference>
<evidence type="ECO:0000256" key="3">
    <source>
        <dbReference type="ARBA" id="ARBA00022475"/>
    </source>
</evidence>
<dbReference type="GO" id="GO:0008234">
    <property type="term" value="F:cysteine-type peptidase activity"/>
    <property type="evidence" value="ECO:0007669"/>
    <property type="project" value="UniProtKB-KW"/>
</dbReference>
<feature type="transmembrane region" description="Helical" evidence="13">
    <location>
        <begin position="162"/>
        <end position="182"/>
    </location>
</feature>
<feature type="domain" description="Peptidase C39" evidence="16">
    <location>
        <begin position="8"/>
        <end position="132"/>
    </location>
</feature>
<dbReference type="Pfam" id="PF03412">
    <property type="entry name" value="Peptidase_C39"/>
    <property type="match status" value="1"/>
</dbReference>
<feature type="transmembrane region" description="Helical" evidence="13">
    <location>
        <begin position="202"/>
        <end position="220"/>
    </location>
</feature>
<reference evidence="17 18" key="1">
    <citation type="submission" date="2016-10" db="EMBL/GenBank/DDBJ databases">
        <title>Comparative genomics of Bacillus thuringiensis reveals a path to pathogens against multiple invertebrate hosts.</title>
        <authorList>
            <person name="Zheng J."/>
            <person name="Gao Q."/>
            <person name="Liu H."/>
            <person name="Peng D."/>
            <person name="Ruan L."/>
            <person name="Sun M."/>
        </authorList>
    </citation>
    <scope>NUCLEOTIDE SEQUENCE [LARGE SCALE GENOMIC DNA]</scope>
    <source>
        <strain evidence="17">BGSC 4BB1</strain>
    </source>
</reference>
<protein>
    <submittedName>
        <fullName evidence="17">ABC transporter permease</fullName>
    </submittedName>
</protein>
<dbReference type="SMART" id="SM00382">
    <property type="entry name" value="AAA"/>
    <property type="match status" value="1"/>
</dbReference>
<evidence type="ECO:0000259" key="14">
    <source>
        <dbReference type="PROSITE" id="PS50893"/>
    </source>
</evidence>
<feature type="domain" description="ABC transporter" evidence="14">
    <location>
        <begin position="478"/>
        <end position="712"/>
    </location>
</feature>
<dbReference type="CDD" id="cd18570">
    <property type="entry name" value="ABC_6TM_PCAT1_LagD_like"/>
    <property type="match status" value="1"/>
</dbReference>
<keyword evidence="8" id="KW-0788">Thiol protease</keyword>
<dbReference type="InterPro" id="IPR027417">
    <property type="entry name" value="P-loop_NTPase"/>
</dbReference>
<gene>
    <name evidence="17" type="ORF">BK724_05215</name>
</gene>
<dbReference type="Gene3D" id="3.40.50.300">
    <property type="entry name" value="P-loop containing nucleotide triphosphate hydrolases"/>
    <property type="match status" value="1"/>
</dbReference>
<dbReference type="Pfam" id="PF00005">
    <property type="entry name" value="ABC_tran"/>
    <property type="match status" value="1"/>
</dbReference>
<dbReference type="PROSITE" id="PS50929">
    <property type="entry name" value="ABC_TM1F"/>
    <property type="match status" value="1"/>
</dbReference>
<keyword evidence="6" id="KW-0547">Nucleotide-binding</keyword>
<feature type="transmembrane region" description="Helical" evidence="13">
    <location>
        <begin position="273"/>
        <end position="296"/>
    </location>
</feature>
<keyword evidence="11 13" id="KW-1133">Transmembrane helix</keyword>
<evidence type="ECO:0000256" key="4">
    <source>
        <dbReference type="ARBA" id="ARBA00022670"/>
    </source>
</evidence>
<dbReference type="FunFam" id="3.40.50.300:FF:000221">
    <property type="entry name" value="Multidrug ABC transporter ATP-binding protein"/>
    <property type="match status" value="1"/>
</dbReference>
<evidence type="ECO:0000256" key="5">
    <source>
        <dbReference type="ARBA" id="ARBA00022692"/>
    </source>
</evidence>
<dbReference type="Proteomes" id="UP000194733">
    <property type="component" value="Unassembled WGS sequence"/>
</dbReference>
<sequence>MRSYLVKQHDATDCAAACLATVCMYYKKDISITKLRDILGTDIKGTTLGGLESGAKKLGFDAKAVRVNRETFTSKFTLPAIAHVITQEGLTHFVVVHKITKHFVVILDPAKGKQKISVVQFFSSFDGILLLLAPNNEFVVESTKNKNTLYTFIKLLVPQKMLFVYSIITSLLLTILGVSSAFFNKILMDEILPYNLKNELTAFGLGFLFVVIIQVIISTIRQHILLYLSQKIDIQLLLGFFRHTYKLPMEFFSTRKVGDILTRFSDAFTIKNILTSVTLSLFIDLFLAIASAVVLYFMNNTLFGVVLLLTLVNTILVFIFKGPYKKINFRKKESDSILNSHIVETLKGIETIKIHAAEEKTLEKLEIEYVKNLRISFKENVLSNIQNTFSASVSGVGQILIMCIGASMVMDKDITLGGLMAFITLSGYFMDPIGRLIHIQLTIQEASVSLARISELYDVEKEQMNDKKKKVEELAGDIQLENITYRYGSRNPVLKNVSITIPEGKRVALVGGSGSGKTTITKLLLRYFSPEEGNIKISDTDIDDLDLYSYRRNISYIPQNIELFSGTIRENISLGITGVTDQQLKKACEDAGCKKFIENLPGKYDTYLDEAGGGLSGGEKQKIALARALILNNKFAILDEATSNLDFISEANVYNTLFSKKKDATMLIIAHRLSTIQDCDNIYVLDQGEVVEEGTHELLMENKGIYYNLYVSQVGGSLTEKRVVESLEPQVEDDTNVYLGDEIIEYS</sequence>
<dbReference type="NCBIfam" id="TIGR01193">
    <property type="entry name" value="bacteriocin_ABC"/>
    <property type="match status" value="1"/>
</dbReference>
<evidence type="ECO:0000256" key="13">
    <source>
        <dbReference type="SAM" id="Phobius"/>
    </source>
</evidence>
<dbReference type="InterPro" id="IPR039421">
    <property type="entry name" value="Type_1_exporter"/>
</dbReference>
<dbReference type="GO" id="GO:0006508">
    <property type="term" value="P:proteolysis"/>
    <property type="evidence" value="ECO:0007669"/>
    <property type="project" value="UniProtKB-KW"/>
</dbReference>
<dbReference type="Gene3D" id="3.90.70.10">
    <property type="entry name" value="Cysteine proteinases"/>
    <property type="match status" value="1"/>
</dbReference>
<dbReference type="RefSeq" id="WP_065211967.1">
    <property type="nucleotide sequence ID" value="NZ_NFCY01000018.1"/>
</dbReference>
<dbReference type="PANTHER" id="PTHR43394">
    <property type="entry name" value="ATP-DEPENDENT PERMEASE MDL1, MITOCHONDRIAL"/>
    <property type="match status" value="1"/>
</dbReference>
<dbReference type="EMBL" id="NFCY01000018">
    <property type="protein sequence ID" value="OTX50977.1"/>
    <property type="molecule type" value="Genomic_DNA"/>
</dbReference>
<accession>A0A9Q5X4R1</accession>
<keyword evidence="2" id="KW-0813">Transport</keyword>
<dbReference type="Pfam" id="PF00664">
    <property type="entry name" value="ABC_membrane"/>
    <property type="match status" value="1"/>
</dbReference>
<dbReference type="InterPro" id="IPR036640">
    <property type="entry name" value="ABC1_TM_sf"/>
</dbReference>
<keyword evidence="12 13" id="KW-0472">Membrane</keyword>
<dbReference type="SUPFAM" id="SSF90123">
    <property type="entry name" value="ABC transporter transmembrane region"/>
    <property type="match status" value="1"/>
</dbReference>
<dbReference type="GO" id="GO:0043214">
    <property type="term" value="F:ABC-type bacteriocin transporter activity"/>
    <property type="evidence" value="ECO:0007669"/>
    <property type="project" value="InterPro"/>
</dbReference>